<organism evidence="2">
    <name type="scientific">Synechococcus elongatus (strain ATCC 33912 / PCC 7942 / FACHB-805)</name>
    <name type="common">Anacystis nidulans R2</name>
    <dbReference type="NCBI Taxonomy" id="1140"/>
    <lineage>
        <taxon>Bacteria</taxon>
        <taxon>Bacillati</taxon>
        <taxon>Cyanobacteriota</taxon>
        <taxon>Cyanophyceae</taxon>
        <taxon>Synechococcales</taxon>
        <taxon>Synechococcaceae</taxon>
        <taxon>Synechococcus</taxon>
    </lineage>
</organism>
<evidence type="ECO:0000256" key="1">
    <source>
        <dbReference type="SAM" id="MobiDB-lite"/>
    </source>
</evidence>
<reference evidence="2" key="1">
    <citation type="journal article" date="1992" name="Plant Physiol.">
        <title>Phenotypic Complementation of High CO(2)-Requiring Mutants of the Cyanobacterium Synechococcus sp. Strain PCC 7942 by Inosine 5'-Monophosphate.</title>
        <authorList>
            <person name="Schwarz R."/>
            <person name="Lieman-Hurwitz J."/>
            <person name="Hassidim M."/>
            <person name="Kaplan A."/>
        </authorList>
    </citation>
    <scope>NUCLEOTIDE SEQUENCE</scope>
    <source>
        <strain evidence="2">PCC 7942</strain>
    </source>
</reference>
<proteinExistence type="predicted"/>
<sequence>MGARCAIGKYALVHSMTPILTRCFCGVASGTLPIPETQIWCWIPSRFCKTRRSQSPALPTLPPSERRDTTHVALGTG</sequence>
<reference evidence="2" key="2">
    <citation type="submission" date="1996-06" db="EMBL/GenBank/DDBJ databases">
        <authorList>
            <person name="Lieman-Hurwitz J."/>
            <person name="Bonfil D."/>
            <person name="Ronen-Tarazi M."/>
            <person name="Kaplan A."/>
        </authorList>
    </citation>
    <scope>NUCLEOTIDE SEQUENCE</scope>
    <source>
        <strain evidence="2">PCC 7942</strain>
    </source>
</reference>
<dbReference type="AlphaFoldDB" id="Q57546"/>
<feature type="region of interest" description="Disordered" evidence="1">
    <location>
        <begin position="53"/>
        <end position="77"/>
    </location>
</feature>
<name>Q57546_SYNE7</name>
<dbReference type="EMBL" id="U62615">
    <property type="protein sequence ID" value="AAB05792.1"/>
    <property type="molecule type" value="Genomic_DNA"/>
</dbReference>
<accession>Q57546</accession>
<evidence type="ECO:0000313" key="2">
    <source>
        <dbReference type="EMBL" id="AAB05792.1"/>
    </source>
</evidence>
<protein>
    <submittedName>
        <fullName evidence="2">ORF 4</fullName>
    </submittedName>
</protein>